<dbReference type="GO" id="GO:0032970">
    <property type="term" value="P:regulation of actin filament-based process"/>
    <property type="evidence" value="ECO:0007669"/>
    <property type="project" value="TreeGrafter"/>
</dbReference>
<dbReference type="Proteomes" id="UP001212152">
    <property type="component" value="Unassembled WGS sequence"/>
</dbReference>
<reference evidence="3" key="1">
    <citation type="submission" date="2020-05" db="EMBL/GenBank/DDBJ databases">
        <title>Phylogenomic resolution of chytrid fungi.</title>
        <authorList>
            <person name="Stajich J.E."/>
            <person name="Amses K."/>
            <person name="Simmons R."/>
            <person name="Seto K."/>
            <person name="Myers J."/>
            <person name="Bonds A."/>
            <person name="Quandt C.A."/>
            <person name="Barry K."/>
            <person name="Liu P."/>
            <person name="Grigoriev I."/>
            <person name="Longcore J.E."/>
            <person name="James T.Y."/>
        </authorList>
    </citation>
    <scope>NUCLEOTIDE SEQUENCE</scope>
    <source>
        <strain evidence="3">JEL0379</strain>
    </source>
</reference>
<protein>
    <recommendedName>
        <fullName evidence="2">Costars domain-containing protein</fullName>
    </recommendedName>
</protein>
<evidence type="ECO:0000313" key="3">
    <source>
        <dbReference type="EMBL" id="KAJ3179006.1"/>
    </source>
</evidence>
<accession>A0AAD5TQF7</accession>
<dbReference type="PANTHER" id="PTHR46334">
    <property type="entry name" value="COSTARS FAMILY PROTEIN ABRACL"/>
    <property type="match status" value="1"/>
</dbReference>
<dbReference type="InterPro" id="IPR038095">
    <property type="entry name" value="Costars_sf"/>
</dbReference>
<organism evidence="3 4">
    <name type="scientific">Geranomyces variabilis</name>
    <dbReference type="NCBI Taxonomy" id="109894"/>
    <lineage>
        <taxon>Eukaryota</taxon>
        <taxon>Fungi</taxon>
        <taxon>Fungi incertae sedis</taxon>
        <taxon>Chytridiomycota</taxon>
        <taxon>Chytridiomycota incertae sedis</taxon>
        <taxon>Chytridiomycetes</taxon>
        <taxon>Spizellomycetales</taxon>
        <taxon>Powellomycetaceae</taxon>
        <taxon>Geranomyces</taxon>
    </lineage>
</organism>
<dbReference type="PANTHER" id="PTHR46334:SF1">
    <property type="entry name" value="COSTARS FAMILY PROTEIN ABRACL"/>
    <property type="match status" value="1"/>
</dbReference>
<proteinExistence type="inferred from homology"/>
<comment type="similarity">
    <text evidence="1">Belongs to the costars family.</text>
</comment>
<dbReference type="AlphaFoldDB" id="A0AAD5TQF7"/>
<dbReference type="InterPro" id="IPR027817">
    <property type="entry name" value="Costars_dom"/>
</dbReference>
<evidence type="ECO:0000256" key="1">
    <source>
        <dbReference type="ARBA" id="ARBA00006126"/>
    </source>
</evidence>
<keyword evidence="4" id="KW-1185">Reference proteome</keyword>
<name>A0AAD5TQF7_9FUNG</name>
<dbReference type="InterPro" id="IPR044302">
    <property type="entry name" value="Costars"/>
</dbReference>
<comment type="caution">
    <text evidence="3">The sequence shown here is derived from an EMBL/GenBank/DDBJ whole genome shotgun (WGS) entry which is preliminary data.</text>
</comment>
<gene>
    <name evidence="3" type="ORF">HDU87_003276</name>
</gene>
<dbReference type="Gene3D" id="1.10.10.1540">
    <property type="entry name" value="Costar domain"/>
    <property type="match status" value="1"/>
</dbReference>
<feature type="domain" description="Costars" evidence="2">
    <location>
        <begin position="3"/>
        <end position="82"/>
    </location>
</feature>
<dbReference type="SMART" id="SM01283">
    <property type="entry name" value="Costars"/>
    <property type="match status" value="1"/>
</dbReference>
<evidence type="ECO:0000313" key="4">
    <source>
        <dbReference type="Proteomes" id="UP001212152"/>
    </source>
</evidence>
<dbReference type="EMBL" id="JADGJQ010000023">
    <property type="protein sequence ID" value="KAJ3179006.1"/>
    <property type="molecule type" value="Genomic_DNA"/>
</dbReference>
<dbReference type="Pfam" id="PF14705">
    <property type="entry name" value="Costars"/>
    <property type="match status" value="1"/>
</dbReference>
<sequence>MPLNVDHEIALLQREITRLGTHDPATNTTSVKFGVLVKDEQTANIFEALVQTLRAAKKRKIVAFEGEMLLEGPSNNVDVVLLQPAAPAGTEAK</sequence>
<evidence type="ECO:0000259" key="2">
    <source>
        <dbReference type="SMART" id="SM01283"/>
    </source>
</evidence>